<evidence type="ECO:0000259" key="1">
    <source>
        <dbReference type="Pfam" id="PF25794"/>
    </source>
</evidence>
<dbReference type="SUPFAM" id="SSF55874">
    <property type="entry name" value="ATPase domain of HSP90 chaperone/DNA topoisomerase II/histidine kinase"/>
    <property type="match status" value="1"/>
</dbReference>
<dbReference type="NCBIfam" id="NF047352">
    <property type="entry name" value="P_loop_sacsin"/>
    <property type="match status" value="1"/>
</dbReference>
<dbReference type="Pfam" id="PF25794">
    <property type="entry name" value="SACS"/>
    <property type="match status" value="1"/>
</dbReference>
<dbReference type="InterPro" id="IPR052972">
    <property type="entry name" value="Sacsin_chaperone_reg"/>
</dbReference>
<name>A0AA39TWI1_9AGAR</name>
<dbReference type="Gene3D" id="3.30.565.10">
    <property type="entry name" value="Histidine kinase-like ATPase, C-terminal domain"/>
    <property type="match status" value="1"/>
</dbReference>
<dbReference type="GO" id="GO:0016301">
    <property type="term" value="F:kinase activity"/>
    <property type="evidence" value="ECO:0007669"/>
    <property type="project" value="UniProtKB-KW"/>
</dbReference>
<reference evidence="2" key="1">
    <citation type="submission" date="2023-06" db="EMBL/GenBank/DDBJ databases">
        <authorList>
            <consortium name="Lawrence Berkeley National Laboratory"/>
            <person name="Ahrendt S."/>
            <person name="Sahu N."/>
            <person name="Indic B."/>
            <person name="Wong-Bajracharya J."/>
            <person name="Merenyi Z."/>
            <person name="Ke H.-M."/>
            <person name="Monk M."/>
            <person name="Kocsube S."/>
            <person name="Drula E."/>
            <person name="Lipzen A."/>
            <person name="Balint B."/>
            <person name="Henrissat B."/>
            <person name="Andreopoulos B."/>
            <person name="Martin F.M."/>
            <person name="Harder C.B."/>
            <person name="Rigling D."/>
            <person name="Ford K.L."/>
            <person name="Foster G.D."/>
            <person name="Pangilinan J."/>
            <person name="Papanicolaou A."/>
            <person name="Barry K."/>
            <person name="LaButti K."/>
            <person name="Viragh M."/>
            <person name="Koriabine M."/>
            <person name="Yan M."/>
            <person name="Riley R."/>
            <person name="Champramary S."/>
            <person name="Plett K.L."/>
            <person name="Tsai I.J."/>
            <person name="Slot J."/>
            <person name="Sipos G."/>
            <person name="Plett J."/>
            <person name="Nagy L.G."/>
            <person name="Grigoriev I.V."/>
        </authorList>
    </citation>
    <scope>NUCLEOTIDE SEQUENCE</scope>
    <source>
        <strain evidence="2">HWK02</strain>
    </source>
</reference>
<dbReference type="AlphaFoldDB" id="A0AA39TWI1"/>
<dbReference type="EMBL" id="JAUEPU010000005">
    <property type="protein sequence ID" value="KAK0502391.1"/>
    <property type="molecule type" value="Genomic_DNA"/>
</dbReference>
<evidence type="ECO:0000313" key="2">
    <source>
        <dbReference type="EMBL" id="KAK0502391.1"/>
    </source>
</evidence>
<keyword evidence="2" id="KW-0418">Kinase</keyword>
<sequence>PTDTIAAILGTYPFSIGLFRELIQNSDDAKASKQIFVLDSRKHSTRTLYHDKLAGTQGPSLLAYNDALFTQEDWEALQTIHRSSKKTDNTKIGKYGIGFRSCYHITDHPQILSGTSLAILDPHHHFSDSGGTKLNFVKLGDSCADHLSCFDFFLPSSTTPTAFSGSVIRLPLRTLQSESSISNKVVTSEEIRTLFHDFIE</sequence>
<dbReference type="InterPro" id="IPR036890">
    <property type="entry name" value="HATPase_C_sf"/>
</dbReference>
<accession>A0AA39TWI1</accession>
<feature type="domain" description="Sacsin/Nov" evidence="1">
    <location>
        <begin position="2"/>
        <end position="199"/>
    </location>
</feature>
<keyword evidence="3" id="KW-1185">Reference proteome</keyword>
<proteinExistence type="predicted"/>
<dbReference type="Proteomes" id="UP001175228">
    <property type="component" value="Unassembled WGS sequence"/>
</dbReference>
<protein>
    <submittedName>
        <fullName evidence="2">Histidine kinase-like ATPase</fullName>
    </submittedName>
</protein>
<feature type="non-terminal residue" evidence="2">
    <location>
        <position position="200"/>
    </location>
</feature>
<keyword evidence="2" id="KW-0808">Transferase</keyword>
<dbReference type="PANTHER" id="PTHR15600">
    <property type="entry name" value="SACSIN"/>
    <property type="match status" value="1"/>
</dbReference>
<comment type="caution">
    <text evidence="2">The sequence shown here is derived from an EMBL/GenBank/DDBJ whole genome shotgun (WGS) entry which is preliminary data.</text>
</comment>
<dbReference type="InterPro" id="IPR058210">
    <property type="entry name" value="SACS/Nov_dom"/>
</dbReference>
<gene>
    <name evidence="2" type="ORF">EDD18DRAFT_1245944</name>
</gene>
<evidence type="ECO:0000313" key="3">
    <source>
        <dbReference type="Proteomes" id="UP001175228"/>
    </source>
</evidence>
<dbReference type="PANTHER" id="PTHR15600:SF42">
    <property type="entry name" value="SACSIN"/>
    <property type="match status" value="1"/>
</dbReference>
<dbReference type="GO" id="GO:0030544">
    <property type="term" value="F:Hsp70 protein binding"/>
    <property type="evidence" value="ECO:0007669"/>
    <property type="project" value="TreeGrafter"/>
</dbReference>
<organism evidence="2 3">
    <name type="scientific">Armillaria luteobubalina</name>
    <dbReference type="NCBI Taxonomy" id="153913"/>
    <lineage>
        <taxon>Eukaryota</taxon>
        <taxon>Fungi</taxon>
        <taxon>Dikarya</taxon>
        <taxon>Basidiomycota</taxon>
        <taxon>Agaricomycotina</taxon>
        <taxon>Agaricomycetes</taxon>
        <taxon>Agaricomycetidae</taxon>
        <taxon>Agaricales</taxon>
        <taxon>Marasmiineae</taxon>
        <taxon>Physalacriaceae</taxon>
        <taxon>Armillaria</taxon>
    </lineage>
</organism>
<feature type="non-terminal residue" evidence="2">
    <location>
        <position position="1"/>
    </location>
</feature>